<dbReference type="EC" id="3.5.3.12" evidence="3"/>
<evidence type="ECO:0000313" key="4">
    <source>
        <dbReference type="Proteomes" id="UP000326595"/>
    </source>
</evidence>
<reference evidence="3" key="1">
    <citation type="submission" date="2019-09" db="EMBL/GenBank/DDBJ databases">
        <authorList>
            <person name="Chandra G."/>
            <person name="Truman W A."/>
        </authorList>
    </citation>
    <scope>NUCLEOTIDE SEQUENCE [LARGE SCALE GENOMIC DNA]</scope>
    <source>
        <strain evidence="3">PS652</strain>
    </source>
</reference>
<sequence length="376" mass="41483">MSAAPMTPRRTFLKHLSVATGIAGFGLGPLRLAMAADERWFMPEEDQAQRRIFLAFAAADNVWEDQADAVNTCIAQLARTIARYQPVTVLCRPEDLNLARQQCGTSNTEFLPLALDDIWIRDYGGCFVIDDDDHSALIDFNFNGWGNKQRHRNDSRVAATLSATLGIPYLQSELTGEGGGIEVDGHGTAIITESCWVNANRNPDWSRSDVEAELKANLGLRKIIWLPGIKGQDITDAHVDFYARFVKPGVVIANLDNDPNSYDYPVTRKHLDILKQATDADGRPLTVHLLPPPSKLRSNRFTRDNPEFAAGYINYLPINGAVIAPQFGDPQADQHGKQLLTKLYPGRIIEQVNIDPIAAGGGGIHCVSKNMPDTRQ</sequence>
<keyword evidence="1 3" id="KW-0378">Hydrolase</keyword>
<dbReference type="GO" id="GO:0004668">
    <property type="term" value="F:protein-arginine deiminase activity"/>
    <property type="evidence" value="ECO:0007669"/>
    <property type="project" value="InterPro"/>
</dbReference>
<accession>A0A5E6VLV7</accession>
<dbReference type="EMBL" id="OZ024668">
    <property type="protein sequence ID" value="CAK9890047.1"/>
    <property type="molecule type" value="Genomic_DNA"/>
</dbReference>
<dbReference type="PROSITE" id="PS51318">
    <property type="entry name" value="TAT"/>
    <property type="match status" value="1"/>
</dbReference>
<dbReference type="InterPro" id="IPR006311">
    <property type="entry name" value="TAT_signal"/>
</dbReference>
<gene>
    <name evidence="3" type="primary">aguA_3</name>
    <name evidence="2" type="ORF">PS652_02880</name>
    <name evidence="3" type="ORF">PS652_04235</name>
</gene>
<name>A0A5E6VLV7_PSEFL</name>
<evidence type="ECO:0000256" key="1">
    <source>
        <dbReference type="ARBA" id="ARBA00022801"/>
    </source>
</evidence>
<evidence type="ECO:0000313" key="2">
    <source>
        <dbReference type="EMBL" id="CAK9890047.1"/>
    </source>
</evidence>
<dbReference type="Pfam" id="PF04371">
    <property type="entry name" value="PAD_porph"/>
    <property type="match status" value="1"/>
</dbReference>
<organism evidence="3">
    <name type="scientific">Pseudomonas fluorescens</name>
    <dbReference type="NCBI Taxonomy" id="294"/>
    <lineage>
        <taxon>Bacteria</taxon>
        <taxon>Pseudomonadati</taxon>
        <taxon>Pseudomonadota</taxon>
        <taxon>Gammaproteobacteria</taxon>
        <taxon>Pseudomonadales</taxon>
        <taxon>Pseudomonadaceae</taxon>
        <taxon>Pseudomonas</taxon>
    </lineage>
</organism>
<dbReference type="PANTHER" id="PTHR31377">
    <property type="entry name" value="AGMATINE DEIMINASE-RELATED"/>
    <property type="match status" value="1"/>
</dbReference>
<dbReference type="Gene3D" id="3.75.10.10">
    <property type="entry name" value="L-arginine/glycine Amidinotransferase, Chain A"/>
    <property type="match status" value="1"/>
</dbReference>
<dbReference type="PANTHER" id="PTHR31377:SF0">
    <property type="entry name" value="AGMATINE DEIMINASE-RELATED"/>
    <property type="match status" value="1"/>
</dbReference>
<dbReference type="EMBL" id="CABVHG010000029">
    <property type="protein sequence ID" value="VVN19242.1"/>
    <property type="molecule type" value="Genomic_DNA"/>
</dbReference>
<proteinExistence type="predicted"/>
<dbReference type="GO" id="GO:0047632">
    <property type="term" value="F:agmatine deiminase activity"/>
    <property type="evidence" value="ECO:0007669"/>
    <property type="project" value="UniProtKB-EC"/>
</dbReference>
<dbReference type="SUPFAM" id="SSF55909">
    <property type="entry name" value="Pentein"/>
    <property type="match status" value="1"/>
</dbReference>
<dbReference type="AlphaFoldDB" id="A0A5E6VLV7"/>
<dbReference type="Proteomes" id="UP000326595">
    <property type="component" value="Chromosome"/>
</dbReference>
<dbReference type="InterPro" id="IPR007466">
    <property type="entry name" value="Peptidyl-Arg-deiminase_porph"/>
</dbReference>
<protein>
    <submittedName>
        <fullName evidence="3">Agmatine deiminase</fullName>
        <ecNumber evidence="3">3.5.3.12</ecNumber>
    </submittedName>
</protein>
<reference evidence="2 4" key="2">
    <citation type="submission" date="2024-03" db="EMBL/GenBank/DDBJ databases">
        <authorList>
            <person name="Alaster D. Moffat"/>
            <person name="Govind Chandra"/>
            <person name="Andrew W. Truman"/>
        </authorList>
    </citation>
    <scope>NUCLEOTIDE SEQUENCE [LARGE SCALE GENOMIC DNA]</scope>
    <source>
        <strain evidence="2">PS652</strain>
    </source>
</reference>
<evidence type="ECO:0000313" key="3">
    <source>
        <dbReference type="EMBL" id="VVN19242.1"/>
    </source>
</evidence>
<dbReference type="GO" id="GO:0009446">
    <property type="term" value="P:putrescine biosynthetic process"/>
    <property type="evidence" value="ECO:0007669"/>
    <property type="project" value="InterPro"/>
</dbReference>